<evidence type="ECO:0000259" key="1">
    <source>
        <dbReference type="Pfam" id="PF02915"/>
    </source>
</evidence>
<reference evidence="2 3" key="1">
    <citation type="submission" date="2018-05" db="EMBL/GenBank/DDBJ databases">
        <title>Genomic Encyclopedia of Type Strains, Phase IV (KMG-IV): sequencing the most valuable type-strain genomes for metagenomic binning, comparative biology and taxonomic classification.</title>
        <authorList>
            <person name="Goeker M."/>
        </authorList>
    </citation>
    <scope>NUCLEOTIDE SEQUENCE [LARGE SCALE GENOMIC DNA]</scope>
    <source>
        <strain evidence="2 3">DSM 24906</strain>
    </source>
</reference>
<name>A0AA45C9G2_9BACT</name>
<dbReference type="EMBL" id="QGGI01000001">
    <property type="protein sequence ID" value="PWJ96695.1"/>
    <property type="molecule type" value="Genomic_DNA"/>
</dbReference>
<dbReference type="CDD" id="cd01045">
    <property type="entry name" value="Ferritin_like_AB"/>
    <property type="match status" value="1"/>
</dbReference>
<comment type="caution">
    <text evidence="2">The sequence shown here is derived from an EMBL/GenBank/DDBJ whole genome shotgun (WGS) entry which is preliminary data.</text>
</comment>
<sequence length="164" mass="19742">MFKNALAILNYAYAKEVEGHNFYNERIDKVKSDELKNIFIALSEMEINHMNYVKDLILKLRNEDSLDLDYVEKDDFYDSRESSEIVGSLDDLTSDLSIIRMAYLIEDDFMKFYEEGAQKVENEEMKNLLLKLSKWEMNHRDLLNDLYRRMMKIYWEKMGFEPLF</sequence>
<dbReference type="AlphaFoldDB" id="A0AA45C9G2"/>
<dbReference type="InterPro" id="IPR009078">
    <property type="entry name" value="Ferritin-like_SF"/>
</dbReference>
<keyword evidence="3" id="KW-1185">Reference proteome</keyword>
<gene>
    <name evidence="2" type="ORF">C7380_101270</name>
</gene>
<dbReference type="Pfam" id="PF02915">
    <property type="entry name" value="Rubrerythrin"/>
    <property type="match status" value="1"/>
</dbReference>
<organism evidence="2 3">
    <name type="scientific">Oceanotoga teriensis</name>
    <dbReference type="NCBI Taxonomy" id="515440"/>
    <lineage>
        <taxon>Bacteria</taxon>
        <taxon>Thermotogati</taxon>
        <taxon>Thermotogota</taxon>
        <taxon>Thermotogae</taxon>
        <taxon>Petrotogales</taxon>
        <taxon>Petrotogaceae</taxon>
        <taxon>Oceanotoga</taxon>
    </lineage>
</organism>
<dbReference type="SUPFAM" id="SSF47240">
    <property type="entry name" value="Ferritin-like"/>
    <property type="match status" value="1"/>
</dbReference>
<dbReference type="InterPro" id="IPR003251">
    <property type="entry name" value="Rr_diiron-bd_dom"/>
</dbReference>
<dbReference type="InterPro" id="IPR012347">
    <property type="entry name" value="Ferritin-like"/>
</dbReference>
<dbReference type="GO" id="GO:0046872">
    <property type="term" value="F:metal ion binding"/>
    <property type="evidence" value="ECO:0007669"/>
    <property type="project" value="InterPro"/>
</dbReference>
<dbReference type="Gene3D" id="1.20.1260.10">
    <property type="match status" value="1"/>
</dbReference>
<evidence type="ECO:0000313" key="2">
    <source>
        <dbReference type="EMBL" id="PWJ96695.1"/>
    </source>
</evidence>
<feature type="domain" description="Rubrerythrin diiron-binding" evidence="1">
    <location>
        <begin position="8"/>
        <end position="147"/>
    </location>
</feature>
<dbReference type="Proteomes" id="UP000245921">
    <property type="component" value="Unassembled WGS sequence"/>
</dbReference>
<dbReference type="GO" id="GO:0016491">
    <property type="term" value="F:oxidoreductase activity"/>
    <property type="evidence" value="ECO:0007669"/>
    <property type="project" value="InterPro"/>
</dbReference>
<accession>A0AA45C9G2</accession>
<dbReference type="PANTHER" id="PTHR33531:SF7">
    <property type="entry name" value="HYPOTHETICAL MEMBRANE PROTEIN, CONSERVED"/>
    <property type="match status" value="1"/>
</dbReference>
<dbReference type="PANTHER" id="PTHR33531">
    <property type="entry name" value="RUBRERYTHRIN SUBFAMILY"/>
    <property type="match status" value="1"/>
</dbReference>
<proteinExistence type="predicted"/>
<protein>
    <submittedName>
        <fullName evidence="2">Rubrerythrin</fullName>
    </submittedName>
</protein>
<evidence type="ECO:0000313" key="3">
    <source>
        <dbReference type="Proteomes" id="UP000245921"/>
    </source>
</evidence>
<dbReference type="RefSeq" id="WP_109603682.1">
    <property type="nucleotide sequence ID" value="NZ_JAMHJO010000001.1"/>
</dbReference>